<name>A0A194AFM5_9BACT</name>
<dbReference type="PIRSF" id="PIRSF002867">
    <property type="entry name" value="CheV"/>
    <property type="match status" value="1"/>
</dbReference>
<evidence type="ECO:0000313" key="4">
    <source>
        <dbReference type="EMBL" id="GAU08005.1"/>
    </source>
</evidence>
<dbReference type="OrthoDB" id="9806105at2"/>
<dbReference type="GO" id="GO:0000160">
    <property type="term" value="P:phosphorelay signal transduction system"/>
    <property type="evidence" value="ECO:0007669"/>
    <property type="project" value="InterPro"/>
</dbReference>
<dbReference type="Pfam" id="PF01584">
    <property type="entry name" value="CheW"/>
    <property type="match status" value="1"/>
</dbReference>
<dbReference type="InterPro" id="IPR011006">
    <property type="entry name" value="CheY-like_superfamily"/>
</dbReference>
<dbReference type="InterPro" id="IPR002545">
    <property type="entry name" value="CheW-lke_dom"/>
</dbReference>
<dbReference type="SUPFAM" id="SSF52172">
    <property type="entry name" value="CheY-like"/>
    <property type="match status" value="1"/>
</dbReference>
<dbReference type="GO" id="GO:0006935">
    <property type="term" value="P:chemotaxis"/>
    <property type="evidence" value="ECO:0007669"/>
    <property type="project" value="InterPro"/>
</dbReference>
<evidence type="ECO:0000256" key="1">
    <source>
        <dbReference type="PROSITE-ProRule" id="PRU00169"/>
    </source>
</evidence>
<dbReference type="Gene3D" id="2.30.30.40">
    <property type="entry name" value="SH3 Domains"/>
    <property type="match status" value="1"/>
</dbReference>
<dbReference type="AlphaFoldDB" id="A0A194AFM5"/>
<dbReference type="PROSITE" id="PS50110">
    <property type="entry name" value="RESPONSE_REGULATORY"/>
    <property type="match status" value="1"/>
</dbReference>
<feature type="modified residue" description="4-aspartylphosphate" evidence="1">
    <location>
        <position position="246"/>
    </location>
</feature>
<dbReference type="PANTHER" id="PTHR47233:SF3">
    <property type="entry name" value="CHEMOTAXIS PROTEIN CHEV"/>
    <property type="match status" value="1"/>
</dbReference>
<feature type="domain" description="Response regulatory" evidence="2">
    <location>
        <begin position="184"/>
        <end position="313"/>
    </location>
</feature>
<dbReference type="InterPro" id="IPR001789">
    <property type="entry name" value="Sig_transdc_resp-reg_receiver"/>
</dbReference>
<dbReference type="Gene3D" id="2.40.50.180">
    <property type="entry name" value="CheA-289, Domain 4"/>
    <property type="match status" value="1"/>
</dbReference>
<dbReference type="PROSITE" id="PS50851">
    <property type="entry name" value="CHEW"/>
    <property type="match status" value="1"/>
</dbReference>
<protein>
    <submittedName>
        <fullName evidence="4">Chemotaxis protein CheV</fullName>
    </submittedName>
</protein>
<dbReference type="Gene3D" id="3.40.50.2300">
    <property type="match status" value="1"/>
</dbReference>
<dbReference type="RefSeq" id="WP_069857492.1">
    <property type="nucleotide sequence ID" value="NZ_BDFE01000008.1"/>
</dbReference>
<feature type="domain" description="CheW-like" evidence="3">
    <location>
        <begin position="14"/>
        <end position="165"/>
    </location>
</feature>
<dbReference type="EMBL" id="BDFE01000008">
    <property type="protein sequence ID" value="GAU08005.1"/>
    <property type="molecule type" value="Genomic_DNA"/>
</dbReference>
<dbReference type="STRING" id="1592317.DPF_0706"/>
<dbReference type="Pfam" id="PF00072">
    <property type="entry name" value="Response_reg"/>
    <property type="match status" value="1"/>
</dbReference>
<dbReference type="PANTHER" id="PTHR47233">
    <property type="entry name" value="CHEMOTAXIS PROTEIN CHEV"/>
    <property type="match status" value="1"/>
</dbReference>
<dbReference type="InterPro" id="IPR024181">
    <property type="entry name" value="Chemotax_regulator_CheV"/>
</dbReference>
<dbReference type="Proteomes" id="UP000095200">
    <property type="component" value="Unassembled WGS sequence"/>
</dbReference>
<proteinExistence type="predicted"/>
<keyword evidence="1" id="KW-0597">Phosphoprotein</keyword>
<evidence type="ECO:0000259" key="2">
    <source>
        <dbReference type="PROSITE" id="PS50110"/>
    </source>
</evidence>
<sequence length="318" mass="36312">MNRSRILLESGTNELEIVEFYLDETIPGQDAPYRGYYGVNVAKVLEIIKAPSRIIELPESDHIAIKGAFNLRSKIIPLIDLHKWLRKKQHDNASPKAIVTEFNNVVNAFLVSGVNRIHRIGWDEVAPPSKYLEGFSSNTITGVVRIDNKIIFLLDLEQIIAELNPDMNIGNKPLPKLERTNRYRALVADDSPMIRNMLKMYLERARFDVETLNNGQQAWDRLMQIKQQAQAHDIRPIDLVQVVVSDIEMPTIDGLNLTKRIKSDPTLKHLPVILFSSLITDRLRHKGEAVGADDQVSKPEIQELAMRAEQLIIKYLQR</sequence>
<dbReference type="SUPFAM" id="SSF50341">
    <property type="entry name" value="CheW-like"/>
    <property type="match status" value="1"/>
</dbReference>
<evidence type="ECO:0000313" key="5">
    <source>
        <dbReference type="Proteomes" id="UP000095200"/>
    </source>
</evidence>
<dbReference type="SMART" id="SM00260">
    <property type="entry name" value="CheW"/>
    <property type="match status" value="1"/>
</dbReference>
<gene>
    <name evidence="4" type="ORF">DPF_0706</name>
</gene>
<accession>A0A194AFM5</accession>
<dbReference type="InterPro" id="IPR036061">
    <property type="entry name" value="CheW-like_dom_sf"/>
</dbReference>
<evidence type="ECO:0000259" key="3">
    <source>
        <dbReference type="PROSITE" id="PS50851"/>
    </source>
</evidence>
<dbReference type="SMART" id="SM00448">
    <property type="entry name" value="REC"/>
    <property type="match status" value="1"/>
</dbReference>
<organism evidence="4 5">
    <name type="scientific">Desulfoplanes formicivorans</name>
    <dbReference type="NCBI Taxonomy" id="1592317"/>
    <lineage>
        <taxon>Bacteria</taxon>
        <taxon>Pseudomonadati</taxon>
        <taxon>Thermodesulfobacteriota</taxon>
        <taxon>Desulfovibrionia</taxon>
        <taxon>Desulfovibrionales</taxon>
        <taxon>Desulfoplanaceae</taxon>
        <taxon>Desulfoplanes</taxon>
    </lineage>
</organism>
<comment type="caution">
    <text evidence="4">The sequence shown here is derived from an EMBL/GenBank/DDBJ whole genome shotgun (WGS) entry which is preliminary data.</text>
</comment>
<keyword evidence="5" id="KW-1185">Reference proteome</keyword>
<reference evidence="5" key="1">
    <citation type="submission" date="2016-06" db="EMBL/GenBank/DDBJ databases">
        <title>Draft genome sequence of Desulfoplanes formicivorans strain Pf12B.</title>
        <authorList>
            <person name="Watanabe M."/>
            <person name="Kojima H."/>
            <person name="Fukui M."/>
        </authorList>
    </citation>
    <scope>NUCLEOTIDE SEQUENCE [LARGE SCALE GENOMIC DNA]</scope>
    <source>
        <strain evidence="5">Pf12B</strain>
    </source>
</reference>